<dbReference type="Pfam" id="PF24883">
    <property type="entry name" value="NPHP3_N"/>
    <property type="match status" value="1"/>
</dbReference>
<dbReference type="SMART" id="SM00248">
    <property type="entry name" value="ANK"/>
    <property type="match status" value="9"/>
</dbReference>
<dbReference type="InterPro" id="IPR056884">
    <property type="entry name" value="NPHP3-like_N"/>
</dbReference>
<comment type="caution">
    <text evidence="4">The sequence shown here is derived from an EMBL/GenBank/DDBJ whole genome shotgun (WGS) entry which is preliminary data.</text>
</comment>
<dbReference type="SUPFAM" id="SSF48403">
    <property type="entry name" value="Ankyrin repeat"/>
    <property type="match status" value="1"/>
</dbReference>
<reference evidence="4 5" key="1">
    <citation type="submission" date="2023-10" db="EMBL/GenBank/DDBJ databases">
        <title>Draft genome sequence of Xylaria bambusicola isolate GMP-LS, the root and basal stem rot pathogen of sugarcane in Indonesia.</title>
        <authorList>
            <person name="Selvaraj P."/>
            <person name="Muralishankar V."/>
            <person name="Muruganantham S."/>
            <person name="Sp S."/>
            <person name="Haryani S."/>
            <person name="Lau K.J.X."/>
            <person name="Naqvi N.I."/>
        </authorList>
    </citation>
    <scope>NUCLEOTIDE SEQUENCE [LARGE SCALE GENOMIC DNA]</scope>
    <source>
        <strain evidence="4">GMP-LS</strain>
    </source>
</reference>
<keyword evidence="1" id="KW-0677">Repeat</keyword>
<protein>
    <recommendedName>
        <fullName evidence="3">Nephrocystin 3-like N-terminal domain-containing protein</fullName>
    </recommendedName>
</protein>
<dbReference type="PRINTS" id="PR01415">
    <property type="entry name" value="ANKYRIN"/>
</dbReference>
<organism evidence="4 5">
    <name type="scientific">Xylaria bambusicola</name>
    <dbReference type="NCBI Taxonomy" id="326684"/>
    <lineage>
        <taxon>Eukaryota</taxon>
        <taxon>Fungi</taxon>
        <taxon>Dikarya</taxon>
        <taxon>Ascomycota</taxon>
        <taxon>Pezizomycotina</taxon>
        <taxon>Sordariomycetes</taxon>
        <taxon>Xylariomycetidae</taxon>
        <taxon>Xylariales</taxon>
        <taxon>Xylariaceae</taxon>
        <taxon>Xylaria</taxon>
    </lineage>
</organism>
<evidence type="ECO:0000259" key="3">
    <source>
        <dbReference type="Pfam" id="PF24883"/>
    </source>
</evidence>
<dbReference type="PROSITE" id="PS50088">
    <property type="entry name" value="ANK_REPEAT"/>
    <property type="match status" value="8"/>
</dbReference>
<feature type="repeat" description="ANK" evidence="2">
    <location>
        <begin position="648"/>
        <end position="680"/>
    </location>
</feature>
<dbReference type="SUPFAM" id="SSF52540">
    <property type="entry name" value="P-loop containing nucleoside triphosphate hydrolases"/>
    <property type="match status" value="1"/>
</dbReference>
<sequence length="917" mass="102905">MVSLVFPYTLSTLCGILNAPGVLNVTADGHARVQVGNNYSTINNYQGLGPYPADLHLKQPDKAAARATFLQKLYTSKYEERKNRNPRRADGTCEWFTSHRVFQHWRNEPSAIIWVSADPGCGKSVLAKHLVDDILPSSASRTTCYFFFKDDFEDQKGSEGALCCLLHQLFTQQPSLLADEFLEDFNWEGDHLFASFGKLWEFLLRATRDYENGEIVCILDALDECVDPSRLVKALTQHYGTRPGNSALKFLVTSRPYLRIQREFQDLKEAQPTIHLSGESEDEVDKIEQEIAICINQRTEDVCKYHQLNLQEKKIIQDELAAVKNRTYLWVHLVFAAIEDAVFLSRDDLHFNIHNLPHTVEEAYNNILRKSHNPRITRKILHIIVAANRPLLLAELGAILAFRKESHRSHKDLERNILPLDRLNTAVREACGLFVVIQDWQVFLLHQTAREFLIRGPSKLPESCASFDWQHSLDLEDSHRLLSGVCMRYLLLDDFVKLDYDVLLSVDAQRFDLLSYAACEWASHYRQAGKTRDGLDQLALQLCDTKTNACSTWKEVDRSEILQELTTTLLVASYLGLDNLVSLILRKDKRSFAGTGWEGERTALSCASGKGYDSVVRILLKQVPKHRVMLWKMFHLRSLTIIDRKDNSGKTPLSLAASNGHQSIVEQLLKKGANVNKKDKYGLTALFWAAFYGYDGIVSLLLAHGARPVSGDKTLESRTQDGRTPLMDAALDVDNAAVKLWLDSGANTEAVDDDHMTALLIASEHGSLETTKLLLDAGAKVDTADITGFTALMHASSRSYNEVTKLLLDYGAKVDIADKEGATALMYASIGGYNEVMKLLLDYSAKVDITDVKGRTALMRALIKGYNEVAKLLVDYGAEVDMADAEGSTAVMYSSTRGYYETAKVLLNYSAKVDITN</sequence>
<dbReference type="InterPro" id="IPR002110">
    <property type="entry name" value="Ankyrin_rpt"/>
</dbReference>
<dbReference type="Gene3D" id="3.40.50.300">
    <property type="entry name" value="P-loop containing nucleotide triphosphate hydrolases"/>
    <property type="match status" value="1"/>
</dbReference>
<evidence type="ECO:0000256" key="2">
    <source>
        <dbReference type="PROSITE-ProRule" id="PRU00023"/>
    </source>
</evidence>
<accession>A0AAN7UJ14</accession>
<feature type="repeat" description="ANK" evidence="2">
    <location>
        <begin position="787"/>
        <end position="819"/>
    </location>
</feature>
<dbReference type="InterPro" id="IPR027417">
    <property type="entry name" value="P-loop_NTPase"/>
</dbReference>
<proteinExistence type="predicted"/>
<dbReference type="InterPro" id="IPR036770">
    <property type="entry name" value="Ankyrin_rpt-contain_sf"/>
</dbReference>
<feature type="repeat" description="ANK" evidence="2">
    <location>
        <begin position="853"/>
        <end position="885"/>
    </location>
</feature>
<feature type="repeat" description="ANK" evidence="2">
    <location>
        <begin position="820"/>
        <end position="852"/>
    </location>
</feature>
<feature type="repeat" description="ANK" evidence="2">
    <location>
        <begin position="721"/>
        <end position="753"/>
    </location>
</feature>
<gene>
    <name evidence="4" type="ORF">RRF57_001737</name>
</gene>
<dbReference type="PANTHER" id="PTHR10039">
    <property type="entry name" value="AMELOGENIN"/>
    <property type="match status" value="1"/>
</dbReference>
<keyword evidence="2" id="KW-0040">ANK repeat</keyword>
<dbReference type="EMBL" id="JAWHQM010000003">
    <property type="protein sequence ID" value="KAK5626021.1"/>
    <property type="molecule type" value="Genomic_DNA"/>
</dbReference>
<feature type="repeat" description="ANK" evidence="2">
    <location>
        <begin position="681"/>
        <end position="713"/>
    </location>
</feature>
<dbReference type="PROSITE" id="PS50297">
    <property type="entry name" value="ANK_REP_REGION"/>
    <property type="match status" value="7"/>
</dbReference>
<evidence type="ECO:0000313" key="4">
    <source>
        <dbReference type="EMBL" id="KAK5626021.1"/>
    </source>
</evidence>
<dbReference type="Pfam" id="PF12796">
    <property type="entry name" value="Ank_2"/>
    <property type="match status" value="3"/>
</dbReference>
<evidence type="ECO:0000256" key="1">
    <source>
        <dbReference type="ARBA" id="ARBA00022737"/>
    </source>
</evidence>
<feature type="repeat" description="ANK" evidence="2">
    <location>
        <begin position="886"/>
        <end position="917"/>
    </location>
</feature>
<feature type="domain" description="Nephrocystin 3-like N-terminal" evidence="3">
    <location>
        <begin position="91"/>
        <end position="255"/>
    </location>
</feature>
<dbReference type="PANTHER" id="PTHR10039:SF14">
    <property type="entry name" value="NACHT DOMAIN-CONTAINING PROTEIN"/>
    <property type="match status" value="1"/>
</dbReference>
<evidence type="ECO:0000313" key="5">
    <source>
        <dbReference type="Proteomes" id="UP001305414"/>
    </source>
</evidence>
<dbReference type="Proteomes" id="UP001305414">
    <property type="component" value="Unassembled WGS sequence"/>
</dbReference>
<name>A0AAN7UJ14_9PEZI</name>
<keyword evidence="5" id="KW-1185">Reference proteome</keyword>
<feature type="repeat" description="ANK" evidence="2">
    <location>
        <begin position="754"/>
        <end position="786"/>
    </location>
</feature>
<dbReference type="Gene3D" id="1.25.40.20">
    <property type="entry name" value="Ankyrin repeat-containing domain"/>
    <property type="match status" value="3"/>
</dbReference>
<dbReference type="Pfam" id="PF00023">
    <property type="entry name" value="Ank"/>
    <property type="match status" value="1"/>
</dbReference>
<dbReference type="AlphaFoldDB" id="A0AAN7UJ14"/>